<dbReference type="Gene3D" id="3.30.200.20">
    <property type="entry name" value="Phosphorylase Kinase, domain 1"/>
    <property type="match status" value="1"/>
</dbReference>
<sequence>MPELLTPEDCVAQAYLSPLRSCRPLQQGLSHRSFQLILTDGTTRYLRIDRPQSKPWVDRQHEHACLVAASEQGLTPELYYVDQQQRFFLSEYVTEQPALQPSVQQLIELTQGVATLPVCRTMDQQQRLAVYKTQARKAISQRIGAQLAGLQVEFEQIVELGEQALAQLSRYCWPVIPSFLDWHRGNVLMTPERAYLVDFEYLALSEMPLELASLQRSGLVSASDWPELKASFEQRYGASVTKAQLDQACCLYRVMCYCWYWAVMPSEAAEPTRALVRQLLPK</sequence>
<gene>
    <name evidence="2" type="ORF">IC617_00085</name>
</gene>
<accession>A0A8J6UHW8</accession>
<dbReference type="AlphaFoldDB" id="A0A8J6UHW8"/>
<dbReference type="InterPro" id="IPR002575">
    <property type="entry name" value="Aminoglycoside_PTrfase"/>
</dbReference>
<dbReference type="Pfam" id="PF01636">
    <property type="entry name" value="APH"/>
    <property type="match status" value="1"/>
</dbReference>
<evidence type="ECO:0000259" key="1">
    <source>
        <dbReference type="Pfam" id="PF01636"/>
    </source>
</evidence>
<protein>
    <submittedName>
        <fullName evidence="2">Phosphotransferase</fullName>
    </submittedName>
</protein>
<dbReference type="InterPro" id="IPR011009">
    <property type="entry name" value="Kinase-like_dom_sf"/>
</dbReference>
<dbReference type="Proteomes" id="UP000638014">
    <property type="component" value="Unassembled WGS sequence"/>
</dbReference>
<keyword evidence="3" id="KW-1185">Reference proteome</keyword>
<feature type="domain" description="Aminoglycoside phosphotransferase" evidence="1">
    <location>
        <begin position="22"/>
        <end position="237"/>
    </location>
</feature>
<dbReference type="EMBL" id="JACXAF010000001">
    <property type="protein sequence ID" value="MBD1387813.1"/>
    <property type="molecule type" value="Genomic_DNA"/>
</dbReference>
<comment type="caution">
    <text evidence="2">The sequence shown here is derived from an EMBL/GenBank/DDBJ whole genome shotgun (WGS) entry which is preliminary data.</text>
</comment>
<organism evidence="2 3">
    <name type="scientific">Neiella litorisoli</name>
    <dbReference type="NCBI Taxonomy" id="2771431"/>
    <lineage>
        <taxon>Bacteria</taxon>
        <taxon>Pseudomonadati</taxon>
        <taxon>Pseudomonadota</taxon>
        <taxon>Gammaproteobacteria</taxon>
        <taxon>Alteromonadales</taxon>
        <taxon>Echinimonadaceae</taxon>
        <taxon>Neiella</taxon>
    </lineage>
</organism>
<evidence type="ECO:0000313" key="3">
    <source>
        <dbReference type="Proteomes" id="UP000638014"/>
    </source>
</evidence>
<proteinExistence type="predicted"/>
<reference evidence="2" key="1">
    <citation type="submission" date="2020-09" db="EMBL/GenBank/DDBJ databases">
        <title>A novel bacterium of genus Neiella, isolated from South China Sea.</title>
        <authorList>
            <person name="Huang H."/>
            <person name="Mo K."/>
            <person name="Hu Y."/>
        </authorList>
    </citation>
    <scope>NUCLEOTIDE SEQUENCE</scope>
    <source>
        <strain evidence="2">HB171785</strain>
    </source>
</reference>
<dbReference type="SUPFAM" id="SSF56112">
    <property type="entry name" value="Protein kinase-like (PK-like)"/>
    <property type="match status" value="1"/>
</dbReference>
<dbReference type="RefSeq" id="WP_191142953.1">
    <property type="nucleotide sequence ID" value="NZ_JACXAF010000001.1"/>
</dbReference>
<evidence type="ECO:0000313" key="2">
    <source>
        <dbReference type="EMBL" id="MBD1387813.1"/>
    </source>
</evidence>
<dbReference type="Gene3D" id="3.90.1200.10">
    <property type="match status" value="1"/>
</dbReference>
<name>A0A8J6UHW8_9GAMM</name>